<evidence type="ECO:0000256" key="2">
    <source>
        <dbReference type="ARBA" id="ARBA00023125"/>
    </source>
</evidence>
<dbReference type="PANTHER" id="PTHR43280:SF2">
    <property type="entry name" value="HTH-TYPE TRANSCRIPTIONAL REGULATOR EXSA"/>
    <property type="match status" value="1"/>
</dbReference>
<gene>
    <name evidence="5" type="ORF">ACFSUF_18215</name>
</gene>
<evidence type="ECO:0000256" key="3">
    <source>
        <dbReference type="ARBA" id="ARBA00023163"/>
    </source>
</evidence>
<keyword evidence="2" id="KW-0238">DNA-binding</keyword>
<feature type="domain" description="HTH araC/xylS-type" evidence="4">
    <location>
        <begin position="161"/>
        <end position="259"/>
    </location>
</feature>
<evidence type="ECO:0000259" key="4">
    <source>
        <dbReference type="PROSITE" id="PS01124"/>
    </source>
</evidence>
<dbReference type="InterPro" id="IPR018060">
    <property type="entry name" value="HTH_AraC"/>
</dbReference>
<dbReference type="PANTHER" id="PTHR43280">
    <property type="entry name" value="ARAC-FAMILY TRANSCRIPTIONAL REGULATOR"/>
    <property type="match status" value="1"/>
</dbReference>
<dbReference type="Proteomes" id="UP001597541">
    <property type="component" value="Unassembled WGS sequence"/>
</dbReference>
<evidence type="ECO:0000313" key="6">
    <source>
        <dbReference type="Proteomes" id="UP001597541"/>
    </source>
</evidence>
<dbReference type="Gene3D" id="1.10.10.60">
    <property type="entry name" value="Homeodomain-like"/>
    <property type="match status" value="2"/>
</dbReference>
<keyword evidence="1" id="KW-0805">Transcription regulation</keyword>
<keyword evidence="6" id="KW-1185">Reference proteome</keyword>
<dbReference type="EMBL" id="JBHUME010000011">
    <property type="protein sequence ID" value="MFD2614349.1"/>
    <property type="molecule type" value="Genomic_DNA"/>
</dbReference>
<protein>
    <submittedName>
        <fullName evidence="5">Helix-turn-helix domain-containing protein</fullName>
    </submittedName>
</protein>
<organism evidence="5 6">
    <name type="scientific">Paenibacillus gansuensis</name>
    <dbReference type="NCBI Taxonomy" id="306542"/>
    <lineage>
        <taxon>Bacteria</taxon>
        <taxon>Bacillati</taxon>
        <taxon>Bacillota</taxon>
        <taxon>Bacilli</taxon>
        <taxon>Bacillales</taxon>
        <taxon>Paenibacillaceae</taxon>
        <taxon>Paenibacillus</taxon>
    </lineage>
</organism>
<accession>A0ABW5PGU9</accession>
<dbReference type="SMART" id="SM00342">
    <property type="entry name" value="HTH_ARAC"/>
    <property type="match status" value="1"/>
</dbReference>
<proteinExistence type="predicted"/>
<evidence type="ECO:0000256" key="1">
    <source>
        <dbReference type="ARBA" id="ARBA00023015"/>
    </source>
</evidence>
<dbReference type="InterPro" id="IPR011051">
    <property type="entry name" value="RmlC_Cupin_sf"/>
</dbReference>
<sequence>MSGKNSSYPVPVCTMHRYWIRKETFELAQDRYDSWVVFAVEEGRFLYQIGEEEGTAGFGDVVWCPPGTVFYREVLEPLTFHYCELVWEGEPPRLPVKVTLKDRARLLSTYEYAKIGLTGPEAQTPTAWLQHFLADVWLMAMRETAREEDARVAAAKDPIMQKAAQWLEKHAYDKRLIKELAAELGLSPVQLARRFHQEFGVTPVQYVTSLRIERAGRLLLESDWTLDRIAADCGYENGFYLSRVFTKHKQMSPSAYRRLYRVQV</sequence>
<reference evidence="6" key="1">
    <citation type="journal article" date="2019" name="Int. J. Syst. Evol. Microbiol.">
        <title>The Global Catalogue of Microorganisms (GCM) 10K type strain sequencing project: providing services to taxonomists for standard genome sequencing and annotation.</title>
        <authorList>
            <consortium name="The Broad Institute Genomics Platform"/>
            <consortium name="The Broad Institute Genome Sequencing Center for Infectious Disease"/>
            <person name="Wu L."/>
            <person name="Ma J."/>
        </authorList>
    </citation>
    <scope>NUCLEOTIDE SEQUENCE [LARGE SCALE GENOMIC DNA]</scope>
    <source>
        <strain evidence="6">KCTC 3950</strain>
    </source>
</reference>
<name>A0ABW5PGU9_9BACL</name>
<dbReference type="RefSeq" id="WP_377605106.1">
    <property type="nucleotide sequence ID" value="NZ_JBHUME010000011.1"/>
</dbReference>
<dbReference type="SUPFAM" id="SSF46689">
    <property type="entry name" value="Homeodomain-like"/>
    <property type="match status" value="2"/>
</dbReference>
<keyword evidence="3" id="KW-0804">Transcription</keyword>
<comment type="caution">
    <text evidence="5">The sequence shown here is derived from an EMBL/GenBank/DDBJ whole genome shotgun (WGS) entry which is preliminary data.</text>
</comment>
<dbReference type="SUPFAM" id="SSF51182">
    <property type="entry name" value="RmlC-like cupins"/>
    <property type="match status" value="1"/>
</dbReference>
<dbReference type="InterPro" id="IPR009057">
    <property type="entry name" value="Homeodomain-like_sf"/>
</dbReference>
<dbReference type="PROSITE" id="PS01124">
    <property type="entry name" value="HTH_ARAC_FAMILY_2"/>
    <property type="match status" value="1"/>
</dbReference>
<evidence type="ECO:0000313" key="5">
    <source>
        <dbReference type="EMBL" id="MFD2614349.1"/>
    </source>
</evidence>
<dbReference type="Pfam" id="PF12833">
    <property type="entry name" value="HTH_18"/>
    <property type="match status" value="1"/>
</dbReference>